<evidence type="ECO:0000256" key="5">
    <source>
        <dbReference type="SAM" id="Phobius"/>
    </source>
</evidence>
<comment type="subcellular location">
    <subcellularLocation>
        <location evidence="1">Membrane</location>
        <topology evidence="1">Multi-pass membrane protein</topology>
    </subcellularLocation>
</comment>
<feature type="transmembrane region" description="Helical" evidence="5">
    <location>
        <begin position="182"/>
        <end position="203"/>
    </location>
</feature>
<feature type="transmembrane region" description="Helical" evidence="5">
    <location>
        <begin position="7"/>
        <end position="29"/>
    </location>
</feature>
<keyword evidence="8" id="KW-1185">Reference proteome</keyword>
<sequence>MRRWPYTFGAALALVVGIFTLIMSSRLGVPLRDPEGFLGPAYVRLPLMALGFFAVGVIPMAIKRRGIKKIFPGIADVVRYEWTWSRVIHIASGLLVFYVCYVSYRNLKSYLPVLREGVLYDRMFAEWDYWVTFGHQPGELLHQLLGTGFNAQVLSFIYLTYLMLIPITLGAFLVLNRDVSLGAWYATALALNWILGTVSYYIWPSLGPAFFQPQFFTDLEESGVTALQQGLFRNASAFKEDPTGPFIYGIAGFASLHVSVTFTAALFFQRTDQSRFVQAIGWVYFALTVLATIYFGWHYLADDVGGILIGWLSVAIGGWVTGNGFWRQRHHKIQLTADPDDSRGTVSKAN</sequence>
<proteinExistence type="predicted"/>
<dbReference type="InterPro" id="IPR036938">
    <property type="entry name" value="PAP2/HPO_sf"/>
</dbReference>
<dbReference type="OrthoDB" id="5171662at2"/>
<dbReference type="Pfam" id="PF14378">
    <property type="entry name" value="PAP2_3"/>
    <property type="match status" value="1"/>
</dbReference>
<accession>A0A554S948</accession>
<dbReference type="PANTHER" id="PTHR31310">
    <property type="match status" value="1"/>
</dbReference>
<evidence type="ECO:0000256" key="3">
    <source>
        <dbReference type="ARBA" id="ARBA00022989"/>
    </source>
</evidence>
<reference evidence="7 8" key="1">
    <citation type="submission" date="2019-07" db="EMBL/GenBank/DDBJ databases">
        <authorList>
            <person name="Zhao L.H."/>
        </authorList>
    </citation>
    <scope>NUCLEOTIDE SEQUENCE [LARGE SCALE GENOMIC DNA]</scope>
    <source>
        <strain evidence="7 8">Co35</strain>
    </source>
</reference>
<dbReference type="SUPFAM" id="SSF48317">
    <property type="entry name" value="Acid phosphatase/Vanadium-dependent haloperoxidase"/>
    <property type="match status" value="1"/>
</dbReference>
<feature type="transmembrane region" description="Helical" evidence="5">
    <location>
        <begin position="246"/>
        <end position="268"/>
    </location>
</feature>
<feature type="transmembrane region" description="Helical" evidence="5">
    <location>
        <begin position="153"/>
        <end position="175"/>
    </location>
</feature>
<evidence type="ECO:0000313" key="8">
    <source>
        <dbReference type="Proteomes" id="UP000316988"/>
    </source>
</evidence>
<feature type="domain" description="Inositolphosphotransferase Aur1/Ipt1" evidence="6">
    <location>
        <begin position="126"/>
        <end position="315"/>
    </location>
</feature>
<dbReference type="EMBL" id="VLNT01000007">
    <property type="protein sequence ID" value="TSD62871.1"/>
    <property type="molecule type" value="Genomic_DNA"/>
</dbReference>
<name>A0A554S948_9ACTN</name>
<dbReference type="PANTHER" id="PTHR31310:SF7">
    <property type="entry name" value="PA-PHOSPHATASE RELATED-FAMILY PROTEIN DDB_G0268928"/>
    <property type="match status" value="1"/>
</dbReference>
<keyword evidence="3 5" id="KW-1133">Transmembrane helix</keyword>
<evidence type="ECO:0000256" key="4">
    <source>
        <dbReference type="ARBA" id="ARBA00023136"/>
    </source>
</evidence>
<dbReference type="InterPro" id="IPR026841">
    <property type="entry name" value="Aur1/Ipt1"/>
</dbReference>
<dbReference type="AlphaFoldDB" id="A0A554S948"/>
<evidence type="ECO:0000259" key="6">
    <source>
        <dbReference type="Pfam" id="PF14378"/>
    </source>
</evidence>
<dbReference type="Proteomes" id="UP000316988">
    <property type="component" value="Unassembled WGS sequence"/>
</dbReference>
<keyword evidence="4 5" id="KW-0472">Membrane</keyword>
<dbReference type="InterPro" id="IPR052185">
    <property type="entry name" value="IPC_Synthase-Related"/>
</dbReference>
<keyword evidence="2 5" id="KW-0812">Transmembrane</keyword>
<feature type="transmembrane region" description="Helical" evidence="5">
    <location>
        <begin position="280"/>
        <end position="300"/>
    </location>
</feature>
<dbReference type="GO" id="GO:0016020">
    <property type="term" value="C:membrane"/>
    <property type="evidence" value="ECO:0007669"/>
    <property type="project" value="UniProtKB-SubCell"/>
</dbReference>
<feature type="transmembrane region" description="Helical" evidence="5">
    <location>
        <begin position="41"/>
        <end position="62"/>
    </location>
</feature>
<gene>
    <name evidence="7" type="ORF">FNM00_10435</name>
</gene>
<evidence type="ECO:0000256" key="2">
    <source>
        <dbReference type="ARBA" id="ARBA00022692"/>
    </source>
</evidence>
<protein>
    <submittedName>
        <fullName evidence="7">Inositol phosphorylceramide synthase</fullName>
    </submittedName>
</protein>
<evidence type="ECO:0000313" key="7">
    <source>
        <dbReference type="EMBL" id="TSD62871.1"/>
    </source>
</evidence>
<organism evidence="7 8">
    <name type="scientific">Aeromicrobium piscarium</name>
    <dbReference type="NCBI Taxonomy" id="2590901"/>
    <lineage>
        <taxon>Bacteria</taxon>
        <taxon>Bacillati</taxon>
        <taxon>Actinomycetota</taxon>
        <taxon>Actinomycetes</taxon>
        <taxon>Propionibacteriales</taxon>
        <taxon>Nocardioidaceae</taxon>
        <taxon>Aeromicrobium</taxon>
    </lineage>
</organism>
<feature type="transmembrane region" description="Helical" evidence="5">
    <location>
        <begin position="83"/>
        <end position="104"/>
    </location>
</feature>
<comment type="caution">
    <text evidence="7">The sequence shown here is derived from an EMBL/GenBank/DDBJ whole genome shotgun (WGS) entry which is preliminary data.</text>
</comment>
<dbReference type="CDD" id="cd03386">
    <property type="entry name" value="PAP2_Aur1_like"/>
    <property type="match status" value="1"/>
</dbReference>
<dbReference type="Gene3D" id="1.20.144.10">
    <property type="entry name" value="Phosphatidic acid phosphatase type 2/haloperoxidase"/>
    <property type="match status" value="1"/>
</dbReference>
<evidence type="ECO:0000256" key="1">
    <source>
        <dbReference type="ARBA" id="ARBA00004141"/>
    </source>
</evidence>
<feature type="transmembrane region" description="Helical" evidence="5">
    <location>
        <begin position="306"/>
        <end position="326"/>
    </location>
</feature>